<dbReference type="SUPFAM" id="SSF53254">
    <property type="entry name" value="Phosphoglycerate mutase-like"/>
    <property type="match status" value="1"/>
</dbReference>
<organism evidence="1 2">
    <name type="scientific">Triparma retinervis</name>
    <dbReference type="NCBI Taxonomy" id="2557542"/>
    <lineage>
        <taxon>Eukaryota</taxon>
        <taxon>Sar</taxon>
        <taxon>Stramenopiles</taxon>
        <taxon>Ochrophyta</taxon>
        <taxon>Bolidophyceae</taxon>
        <taxon>Parmales</taxon>
        <taxon>Triparmaceae</taxon>
        <taxon>Triparma</taxon>
    </lineage>
</organism>
<dbReference type="Pfam" id="PF00300">
    <property type="entry name" value="His_Phos_1"/>
    <property type="match status" value="1"/>
</dbReference>
<dbReference type="PANTHER" id="PTHR48100">
    <property type="entry name" value="BROAD-SPECIFICITY PHOSPHATASE YOR283W-RELATED"/>
    <property type="match status" value="1"/>
</dbReference>
<comment type="caution">
    <text evidence="1">The sequence shown here is derived from an EMBL/GenBank/DDBJ whole genome shotgun (WGS) entry which is preliminary data.</text>
</comment>
<dbReference type="InterPro" id="IPR050275">
    <property type="entry name" value="PGM_Phosphatase"/>
</dbReference>
<sequence length="264" mass="28663">MSIPAGFKYDPVLSEQGREQAEMVGREFGRALEGEGGGPATILTSEYKRAMGTGTIINEHIGRRNQNVLPTGLLNEVNFGFEGMDPTSGGLEQGLNKVEYKNLVKRSFRTWSNPNTMHASSAEEGAESGREVMLRAQSAISEMCARAAESPSLSCIAVSHSSFLRAMLSVLQGEDLASMYSVKQVNGCINYVEVEAEGGNWFFKDEEGEGDGDGDGVEEVKVDEEVRKNREVMRGLKIRCKVVKVNDAKHLSRGFGLGGGKGFK</sequence>
<name>A0A9W6ZVA1_9STRA</name>
<evidence type="ECO:0000313" key="2">
    <source>
        <dbReference type="Proteomes" id="UP001165082"/>
    </source>
</evidence>
<evidence type="ECO:0000313" key="1">
    <source>
        <dbReference type="EMBL" id="GMH57997.1"/>
    </source>
</evidence>
<dbReference type="InterPro" id="IPR029033">
    <property type="entry name" value="His_PPase_superfam"/>
</dbReference>
<dbReference type="CDD" id="cd07067">
    <property type="entry name" value="HP_PGM_like"/>
    <property type="match status" value="1"/>
</dbReference>
<protein>
    <recommendedName>
        <fullName evidence="3">Phosphoglycerate mutase-like protein</fullName>
    </recommendedName>
</protein>
<dbReference type="AlphaFoldDB" id="A0A9W6ZVA1"/>
<dbReference type="Proteomes" id="UP001165082">
    <property type="component" value="Unassembled WGS sequence"/>
</dbReference>
<gene>
    <name evidence="1" type="ORF">TrRE_jg6359</name>
</gene>
<dbReference type="InterPro" id="IPR013078">
    <property type="entry name" value="His_Pase_superF_clade-1"/>
</dbReference>
<reference evidence="1" key="1">
    <citation type="submission" date="2022-07" db="EMBL/GenBank/DDBJ databases">
        <title>Genome analysis of Parmales, a sister group of diatoms, reveals the evolutionary specialization of diatoms from phago-mixotrophs to photoautotrophs.</title>
        <authorList>
            <person name="Ban H."/>
            <person name="Sato S."/>
            <person name="Yoshikawa S."/>
            <person name="Kazumasa Y."/>
            <person name="Nakamura Y."/>
            <person name="Ichinomiya M."/>
            <person name="Saitoh K."/>
            <person name="Sato N."/>
            <person name="Blanc-Mathieu R."/>
            <person name="Endo H."/>
            <person name="Kuwata A."/>
            <person name="Ogata H."/>
        </authorList>
    </citation>
    <scope>NUCLEOTIDE SEQUENCE</scope>
</reference>
<proteinExistence type="predicted"/>
<dbReference type="Gene3D" id="3.40.50.1240">
    <property type="entry name" value="Phosphoglycerate mutase-like"/>
    <property type="match status" value="1"/>
</dbReference>
<dbReference type="OrthoDB" id="48066at2759"/>
<accession>A0A9W6ZVA1</accession>
<dbReference type="EMBL" id="BRXZ01000939">
    <property type="protein sequence ID" value="GMH57997.1"/>
    <property type="molecule type" value="Genomic_DNA"/>
</dbReference>
<evidence type="ECO:0008006" key="3">
    <source>
        <dbReference type="Google" id="ProtNLM"/>
    </source>
</evidence>
<dbReference type="GO" id="GO:0016791">
    <property type="term" value="F:phosphatase activity"/>
    <property type="evidence" value="ECO:0007669"/>
    <property type="project" value="TreeGrafter"/>
</dbReference>
<keyword evidence="2" id="KW-1185">Reference proteome</keyword>